<dbReference type="Proteomes" id="UP000095038">
    <property type="component" value="Unassembled WGS sequence"/>
</dbReference>
<dbReference type="OrthoDB" id="10260285at2759"/>
<feature type="compositionally biased region" description="Acidic residues" evidence="4">
    <location>
        <begin position="546"/>
        <end position="557"/>
    </location>
</feature>
<evidence type="ECO:0000256" key="2">
    <source>
        <dbReference type="ARBA" id="ARBA00007560"/>
    </source>
</evidence>
<dbReference type="PANTHER" id="PTHR23188">
    <property type="entry name" value="RNA POLYMERASE II-ASSOCIATED FACTOR 1 HOMOLOG"/>
    <property type="match status" value="1"/>
</dbReference>
<dbReference type="GO" id="GO:0000993">
    <property type="term" value="F:RNA polymerase II complex binding"/>
    <property type="evidence" value="ECO:0007669"/>
    <property type="project" value="TreeGrafter"/>
</dbReference>
<feature type="region of interest" description="Disordered" evidence="4">
    <location>
        <begin position="528"/>
        <end position="557"/>
    </location>
</feature>
<evidence type="ECO:0000256" key="4">
    <source>
        <dbReference type="SAM" id="MobiDB-lite"/>
    </source>
</evidence>
<evidence type="ECO:0000256" key="1">
    <source>
        <dbReference type="ARBA" id="ARBA00004123"/>
    </source>
</evidence>
<comment type="similarity">
    <text evidence="2">Belongs to the PAF1 family.</text>
</comment>
<reference evidence="6" key="1">
    <citation type="submission" date="2016-05" db="EMBL/GenBank/DDBJ databases">
        <title>Comparative genomics of biotechnologically important yeasts.</title>
        <authorList>
            <consortium name="DOE Joint Genome Institute"/>
            <person name="Riley R."/>
            <person name="Haridas S."/>
            <person name="Wolfe K.H."/>
            <person name="Lopes M.R."/>
            <person name="Hittinger C.T."/>
            <person name="Goker M."/>
            <person name="Salamov A."/>
            <person name="Wisecaver J."/>
            <person name="Long T.M."/>
            <person name="Aerts A.L."/>
            <person name="Barry K."/>
            <person name="Choi C."/>
            <person name="Clum A."/>
            <person name="Coughlan A.Y."/>
            <person name="Deshpande S."/>
            <person name="Douglass A.P."/>
            <person name="Hanson S.J."/>
            <person name="Klenk H.-P."/>
            <person name="Labutti K."/>
            <person name="Lapidus A."/>
            <person name="Lindquist E."/>
            <person name="Lipzen A."/>
            <person name="Meier-Kolthoff J.P."/>
            <person name="Ohm R.A."/>
            <person name="Otillar R.P."/>
            <person name="Pangilinan J."/>
            <person name="Peng Y."/>
            <person name="Rokas A."/>
            <person name="Rosa C.A."/>
            <person name="Scheuner C."/>
            <person name="Sibirny A.A."/>
            <person name="Slot J.C."/>
            <person name="Stielow J.B."/>
            <person name="Sun H."/>
            <person name="Kurtzman C.P."/>
            <person name="Blackwell M."/>
            <person name="Grigoriev I.V."/>
            <person name="Jeffries T.W."/>
        </authorList>
    </citation>
    <scope>NUCLEOTIDE SEQUENCE [LARGE SCALE GENOMIC DNA]</scope>
    <source>
        <strain evidence="6">DSM 1968</strain>
    </source>
</reference>
<keyword evidence="6" id="KW-1185">Reference proteome</keyword>
<evidence type="ECO:0000313" key="5">
    <source>
        <dbReference type="EMBL" id="ODV63003.1"/>
    </source>
</evidence>
<dbReference type="GO" id="GO:0006368">
    <property type="term" value="P:transcription elongation by RNA polymerase II"/>
    <property type="evidence" value="ECO:0007669"/>
    <property type="project" value="InterPro"/>
</dbReference>
<dbReference type="STRING" id="1344418.A0A1D2VN17"/>
<evidence type="ECO:0000256" key="3">
    <source>
        <dbReference type="ARBA" id="ARBA00023242"/>
    </source>
</evidence>
<dbReference type="InParanoid" id="A0A1D2VN17"/>
<feature type="compositionally biased region" description="Polar residues" evidence="4">
    <location>
        <begin position="528"/>
        <end position="537"/>
    </location>
</feature>
<dbReference type="RefSeq" id="XP_020049310.1">
    <property type="nucleotide sequence ID" value="XM_020191578.1"/>
</dbReference>
<accession>A0A1D2VN17</accession>
<sequence>MSRARQDYIARIRYQNDLPPPPCPPKLIKYDNNPDILSSKSLINSNHLLSNLFRKNPFNDLIPFDSNLGMPLDVSALPGIFDGSNIPQNFINPLNDSTKFPSLYPLFQVNEQDIINKNNNAGNNENDFSFDYNNNNNSTIPLHPNDKLLLRDPNLLSNQNKAIDNPVSFLRRTEYVANFDNENDKKSFSNSVKDKNKLDKINKINRLNNFNNISGNNIFIKRSNDYAVNKKYKQLKPLNSYQKKLKIDQLIDDDLSKTDPHSILSSVEDTFDNNKDDLLKIKHPVKKHLKVKKIYELLPDIQMLDQSFIQLKFIGSSSIVRSKIQDLRFSNINNIDIKNYRAQDDPTLLTSIFKSITMESGPEWLSLLQIDNINEASKLNKLLSSKGGNINNSDDSDKEINNNLKTFKFNRVRDYDLFNYENKSKNLNNLKSFKLSFSEEDNKAYFIPISSKIDLKKRRIDYNNINLTNAVNIDQINLSIRDPTSVELEERDREKAVYDKCFDITDDLKNNDLQNEDVTHDFTTEINDNINDDTQISQDDQHHEYQDDEELESEVSE</sequence>
<dbReference type="GO" id="GO:0016593">
    <property type="term" value="C:Cdc73/Paf1 complex"/>
    <property type="evidence" value="ECO:0007669"/>
    <property type="project" value="InterPro"/>
</dbReference>
<dbReference type="Pfam" id="PF03985">
    <property type="entry name" value="Paf1"/>
    <property type="match status" value="2"/>
</dbReference>
<dbReference type="GeneID" id="30965214"/>
<protein>
    <submittedName>
        <fullName evidence="5">Uncharacterized protein</fullName>
    </submittedName>
</protein>
<gene>
    <name evidence="5" type="ORF">ASCRUDRAFT_68794</name>
</gene>
<dbReference type="GO" id="GO:0003682">
    <property type="term" value="F:chromatin binding"/>
    <property type="evidence" value="ECO:0007669"/>
    <property type="project" value="TreeGrafter"/>
</dbReference>
<evidence type="ECO:0000313" key="6">
    <source>
        <dbReference type="Proteomes" id="UP000095038"/>
    </source>
</evidence>
<organism evidence="5 6">
    <name type="scientific">Ascoidea rubescens DSM 1968</name>
    <dbReference type="NCBI Taxonomy" id="1344418"/>
    <lineage>
        <taxon>Eukaryota</taxon>
        <taxon>Fungi</taxon>
        <taxon>Dikarya</taxon>
        <taxon>Ascomycota</taxon>
        <taxon>Saccharomycotina</taxon>
        <taxon>Saccharomycetes</taxon>
        <taxon>Ascoideaceae</taxon>
        <taxon>Ascoidea</taxon>
    </lineage>
</organism>
<name>A0A1D2VN17_9ASCO</name>
<comment type="subcellular location">
    <subcellularLocation>
        <location evidence="1">Nucleus</location>
    </subcellularLocation>
</comment>
<dbReference type="InterPro" id="IPR007133">
    <property type="entry name" value="RNA_pol_II-assoc_Paf1"/>
</dbReference>
<keyword evidence="3" id="KW-0539">Nucleus</keyword>
<dbReference type="FunCoup" id="A0A1D2VN17">
    <property type="interactions" value="321"/>
</dbReference>
<proteinExistence type="inferred from homology"/>
<dbReference type="PANTHER" id="PTHR23188:SF12">
    <property type="entry name" value="RNA POLYMERASE II-ASSOCIATED FACTOR 1 HOMOLOG"/>
    <property type="match status" value="1"/>
</dbReference>
<dbReference type="EMBL" id="KV454476">
    <property type="protein sequence ID" value="ODV63003.1"/>
    <property type="molecule type" value="Genomic_DNA"/>
</dbReference>
<dbReference type="AlphaFoldDB" id="A0A1D2VN17"/>